<evidence type="ECO:0000313" key="2">
    <source>
        <dbReference type="EMBL" id="CAL4971127.1"/>
    </source>
</evidence>
<protein>
    <submittedName>
        <fullName evidence="2">Uncharacterized protein</fullName>
    </submittedName>
</protein>
<keyword evidence="3" id="KW-1185">Reference proteome</keyword>
<keyword evidence="1" id="KW-0732">Signal</keyword>
<name>A0ABC9A2B0_9POAL</name>
<dbReference type="AlphaFoldDB" id="A0ABC9A2B0"/>
<evidence type="ECO:0000256" key="1">
    <source>
        <dbReference type="SAM" id="SignalP"/>
    </source>
</evidence>
<reference evidence="2" key="1">
    <citation type="submission" date="2024-10" db="EMBL/GenBank/DDBJ databases">
        <authorList>
            <person name="Ryan C."/>
        </authorList>
    </citation>
    <scope>NUCLEOTIDE SEQUENCE [LARGE SCALE GENOMIC DNA]</scope>
</reference>
<proteinExistence type="predicted"/>
<sequence length="96" mass="10252">MASNNITQAVPALMILVLILMSPGAEAKNCGVLISDAPMCEAPNADACETWCYHKGYSTGACYVDANRRACICENPCSKEAQAERPSSLVKQTIRA</sequence>
<dbReference type="InterPro" id="IPR036574">
    <property type="entry name" value="Scorpion_toxin-like_sf"/>
</dbReference>
<accession>A0ABC9A2B0</accession>
<feature type="chain" id="PRO_5044841207" evidence="1">
    <location>
        <begin position="28"/>
        <end position="96"/>
    </location>
</feature>
<organism evidence="2 3">
    <name type="scientific">Urochloa decumbens</name>
    <dbReference type="NCBI Taxonomy" id="240449"/>
    <lineage>
        <taxon>Eukaryota</taxon>
        <taxon>Viridiplantae</taxon>
        <taxon>Streptophyta</taxon>
        <taxon>Embryophyta</taxon>
        <taxon>Tracheophyta</taxon>
        <taxon>Spermatophyta</taxon>
        <taxon>Magnoliopsida</taxon>
        <taxon>Liliopsida</taxon>
        <taxon>Poales</taxon>
        <taxon>Poaceae</taxon>
        <taxon>PACMAD clade</taxon>
        <taxon>Panicoideae</taxon>
        <taxon>Panicodae</taxon>
        <taxon>Paniceae</taxon>
        <taxon>Melinidinae</taxon>
        <taxon>Urochloa</taxon>
    </lineage>
</organism>
<evidence type="ECO:0000313" key="3">
    <source>
        <dbReference type="Proteomes" id="UP001497457"/>
    </source>
</evidence>
<dbReference type="Proteomes" id="UP001497457">
    <property type="component" value="Chromosome 2b"/>
</dbReference>
<feature type="signal peptide" evidence="1">
    <location>
        <begin position="1"/>
        <end position="27"/>
    </location>
</feature>
<dbReference type="EMBL" id="OZ075112">
    <property type="protein sequence ID" value="CAL4971127.1"/>
    <property type="molecule type" value="Genomic_DNA"/>
</dbReference>
<dbReference type="Gene3D" id="3.30.30.10">
    <property type="entry name" value="Knottin, scorpion toxin-like"/>
    <property type="match status" value="1"/>
</dbReference>
<gene>
    <name evidence="2" type="ORF">URODEC1_LOCUS50488</name>
</gene>